<sequence>MIHKNVVFGNHITAHKLERLVKQQKILLKSPYDSNKETKNRKICKSKSFRFEFHPHIFEESHNSPLRKQLQLQIPTDKSPIRRASSKPTLDFISRSQKSMTSLSLKNTAQPNKLLRRWSNYELISEKQKRLNNKAPKSVIKYQYLMAMKAKKKKIHRMKMQYKFLGKKNNKVKKTRSKTLPLDPVIKMRHKRAQTVFKEYNEGPIYPLEYSLIKKIAKLIMMKKTAVKRQTCFQIPKRSMLLSKEKLIRFQEQINEKLITQSETDSQIDGSPCLESFRAYQRRVNFEEKKFQIKIMSRKKKNLIKALQNKQSFSIINSYVSKKAKTQNSVQQQQSSQNSVHQKSIQQTLCDFMSKQGDRLTTFHSAHEQPQNNQKNKRSNMLTKLFPYLQPQKIVNK</sequence>
<dbReference type="Proteomes" id="UP000692954">
    <property type="component" value="Unassembled WGS sequence"/>
</dbReference>
<accession>A0A8S1Q7F1</accession>
<dbReference type="OrthoDB" id="303045at2759"/>
<proteinExistence type="predicted"/>
<reference evidence="1" key="1">
    <citation type="submission" date="2021-01" db="EMBL/GenBank/DDBJ databases">
        <authorList>
            <consortium name="Genoscope - CEA"/>
            <person name="William W."/>
        </authorList>
    </citation>
    <scope>NUCLEOTIDE SEQUENCE</scope>
</reference>
<organism evidence="1 2">
    <name type="scientific">Paramecium sonneborni</name>
    <dbReference type="NCBI Taxonomy" id="65129"/>
    <lineage>
        <taxon>Eukaryota</taxon>
        <taxon>Sar</taxon>
        <taxon>Alveolata</taxon>
        <taxon>Ciliophora</taxon>
        <taxon>Intramacronucleata</taxon>
        <taxon>Oligohymenophorea</taxon>
        <taxon>Peniculida</taxon>
        <taxon>Parameciidae</taxon>
        <taxon>Paramecium</taxon>
    </lineage>
</organism>
<protein>
    <submittedName>
        <fullName evidence="1">Uncharacterized protein</fullName>
    </submittedName>
</protein>
<keyword evidence="2" id="KW-1185">Reference proteome</keyword>
<comment type="caution">
    <text evidence="1">The sequence shown here is derived from an EMBL/GenBank/DDBJ whole genome shotgun (WGS) entry which is preliminary data.</text>
</comment>
<name>A0A8S1Q7F1_9CILI</name>
<dbReference type="AlphaFoldDB" id="A0A8S1Q7F1"/>
<evidence type="ECO:0000313" key="1">
    <source>
        <dbReference type="EMBL" id="CAD8111135.1"/>
    </source>
</evidence>
<gene>
    <name evidence="1" type="ORF">PSON_ATCC_30995.1.T0970137</name>
</gene>
<evidence type="ECO:0000313" key="2">
    <source>
        <dbReference type="Proteomes" id="UP000692954"/>
    </source>
</evidence>
<dbReference type="EMBL" id="CAJJDN010000097">
    <property type="protein sequence ID" value="CAD8111135.1"/>
    <property type="molecule type" value="Genomic_DNA"/>
</dbReference>